<feature type="transmembrane region" description="Helical" evidence="1">
    <location>
        <begin position="317"/>
        <end position="341"/>
    </location>
</feature>
<evidence type="ECO:0000313" key="3">
    <source>
        <dbReference type="EMBL" id="CAF4210456.1"/>
    </source>
</evidence>
<evidence type="ECO:0008006" key="6">
    <source>
        <dbReference type="Google" id="ProtNLM"/>
    </source>
</evidence>
<protein>
    <recommendedName>
        <fullName evidence="6">Transmembrane protein 246-like</fullName>
    </recommendedName>
</protein>
<feature type="transmembrane region" description="Helical" evidence="1">
    <location>
        <begin position="381"/>
        <end position="404"/>
    </location>
</feature>
<dbReference type="InterPro" id="IPR029675">
    <property type="entry name" value="PGAP4"/>
</dbReference>
<evidence type="ECO:0000256" key="1">
    <source>
        <dbReference type="SAM" id="Phobius"/>
    </source>
</evidence>
<dbReference type="PANTHER" id="PTHR31410:SF1">
    <property type="entry name" value="POST-GPI ATTACHMENT TO PROTEINS FACTOR 4"/>
    <property type="match status" value="1"/>
</dbReference>
<gene>
    <name evidence="3" type="ORF">OVN521_LOCUS26877</name>
    <name evidence="2" type="ORF">WKI299_LOCUS36463</name>
</gene>
<proteinExistence type="predicted"/>
<name>A0A816ZWL3_9BILA</name>
<feature type="transmembrane region" description="Helical" evidence="1">
    <location>
        <begin position="39"/>
        <end position="57"/>
    </location>
</feature>
<keyword evidence="1" id="KW-0472">Membrane</keyword>
<dbReference type="Proteomes" id="UP000663856">
    <property type="component" value="Unassembled WGS sequence"/>
</dbReference>
<dbReference type="GO" id="GO:0016757">
    <property type="term" value="F:glycosyltransferase activity"/>
    <property type="evidence" value="ECO:0007669"/>
    <property type="project" value="InterPro"/>
</dbReference>
<evidence type="ECO:0000313" key="4">
    <source>
        <dbReference type="Proteomes" id="UP000663856"/>
    </source>
</evidence>
<accession>A0A816ZWL3</accession>
<reference evidence="2" key="1">
    <citation type="submission" date="2021-02" db="EMBL/GenBank/DDBJ databases">
        <authorList>
            <person name="Nowell W R."/>
        </authorList>
    </citation>
    <scope>NUCLEOTIDE SEQUENCE</scope>
</reference>
<dbReference type="EMBL" id="CAJNRF010017782">
    <property type="protein sequence ID" value="CAF2239884.1"/>
    <property type="molecule type" value="Genomic_DNA"/>
</dbReference>
<dbReference type="PANTHER" id="PTHR31410">
    <property type="entry name" value="TRANSMEMBRANE PROTEIN 246"/>
    <property type="match status" value="1"/>
</dbReference>
<comment type="caution">
    <text evidence="2">The sequence shown here is derived from an EMBL/GenBank/DDBJ whole genome shotgun (WGS) entry which is preliminary data.</text>
</comment>
<dbReference type="EMBL" id="CAJOBG010007219">
    <property type="protein sequence ID" value="CAF4210456.1"/>
    <property type="molecule type" value="Genomic_DNA"/>
</dbReference>
<evidence type="ECO:0000313" key="2">
    <source>
        <dbReference type="EMBL" id="CAF2239884.1"/>
    </source>
</evidence>
<evidence type="ECO:0000313" key="5">
    <source>
        <dbReference type="Proteomes" id="UP000663866"/>
    </source>
</evidence>
<organism evidence="2 4">
    <name type="scientific">Rotaria magnacalcarata</name>
    <dbReference type="NCBI Taxonomy" id="392030"/>
    <lineage>
        <taxon>Eukaryota</taxon>
        <taxon>Metazoa</taxon>
        <taxon>Spiralia</taxon>
        <taxon>Gnathifera</taxon>
        <taxon>Rotifera</taxon>
        <taxon>Eurotatoria</taxon>
        <taxon>Bdelloidea</taxon>
        <taxon>Philodinida</taxon>
        <taxon>Philodinidae</taxon>
        <taxon>Rotaria</taxon>
    </lineage>
</organism>
<dbReference type="Proteomes" id="UP000663866">
    <property type="component" value="Unassembled WGS sequence"/>
</dbReference>
<dbReference type="GO" id="GO:0000139">
    <property type="term" value="C:Golgi membrane"/>
    <property type="evidence" value="ECO:0007669"/>
    <property type="project" value="InterPro"/>
</dbReference>
<dbReference type="AlphaFoldDB" id="A0A816ZWL3"/>
<dbReference type="GO" id="GO:0006506">
    <property type="term" value="P:GPI anchor biosynthetic process"/>
    <property type="evidence" value="ECO:0007669"/>
    <property type="project" value="InterPro"/>
</dbReference>
<keyword evidence="1" id="KW-1133">Transmembrane helix</keyword>
<sequence length="493" mass="58952">MKCFNTSNIFVFRLKCRQNYSKIIASSISFILFRWHQRIHFYLSIIVLFIAGLMSYYKPFGLLYNFKYVKPETSLIIPIRNNLIEKQKQQQQQAYEWLDSVWKNPKNYSNIISNQTDQSRFYDFIHMQTINSSLSSYKLFEKPKQTSSNTQTDTSDQIIISILYTQQDVDHRDGKFYVGQVLYQLLKNYHPRFIITLCENGNADDKISDDIELIRRLVPVFIINTMNSAQTLDMYEREKQAHLQCILANFQSFPNVNYFLLLQDDAQPIGDDFYLRFLSLIDYRIKQRWPIDGYRKQPAFIKVYHPRWLIDYRHPSFYIIVQLFASSLFLTFFSFACFYLFQIIKQSNQNNSMTRTNEFSWHCYDIFINRLKSGDLNRIHFLHYFLLFTVVLILLNHTNVSWAWRSLHPSFYAIYPAPSCCLPGVIYFRQTYVQVIDFLNNIKCYNGYAIDTAFDDLPKRIHLQTYLVEPNLVHHIGLYSRLRHMYINPYLLD</sequence>
<keyword evidence="1" id="KW-0812">Transmembrane</keyword>
<keyword evidence="5" id="KW-1185">Reference proteome</keyword>